<comment type="caution">
    <text evidence="2">The sequence shown here is derived from an EMBL/GenBank/DDBJ whole genome shotgun (WGS) entry which is preliminary data.</text>
</comment>
<dbReference type="Proteomes" id="UP001156601">
    <property type="component" value="Unassembled WGS sequence"/>
</dbReference>
<feature type="transmembrane region" description="Helical" evidence="1">
    <location>
        <begin position="83"/>
        <end position="106"/>
    </location>
</feature>
<feature type="transmembrane region" description="Helical" evidence="1">
    <location>
        <begin position="12"/>
        <end position="37"/>
    </location>
</feature>
<gene>
    <name evidence="2" type="ORF">GCM10007852_01630</name>
</gene>
<evidence type="ECO:0008006" key="4">
    <source>
        <dbReference type="Google" id="ProtNLM"/>
    </source>
</evidence>
<feature type="transmembrane region" description="Helical" evidence="1">
    <location>
        <begin position="442"/>
        <end position="463"/>
    </location>
</feature>
<evidence type="ECO:0000313" key="3">
    <source>
        <dbReference type="Proteomes" id="UP001156601"/>
    </source>
</evidence>
<feature type="transmembrane region" description="Helical" evidence="1">
    <location>
        <begin position="223"/>
        <end position="243"/>
    </location>
</feature>
<keyword evidence="1" id="KW-1133">Transmembrane helix</keyword>
<sequence length="507" mass="57699">MAFNVTTKGLTHIALLFLSASFIAVFFLSTTFEYTVILRDDHVYLYVALMCTTGLFFLFLAYQLCFYPHYRRARTTPTQTSTLSLRTIFIIGLVARILFVPSNAILEDDFYRYFFDGSVVTHGENPYSTSPKQVLGNDNIDSVKSEDQVEPLSDIAKAPLIHRVAYPDIQSIYPPVAQAFFALSTIISPYSVETWRLLLVFMEVLTFYLCLKLLRLYKRPNVLVILYWLNPLVITEGINAAHMDILLPPFLLGTLLSLHHRRFGLSALLLAGAVGIKLWPILLVPVVVARLLQTAKSTKEISSLVTFIAIFGAVTGMLVLPQLLSVSYYSGLHQYSQYWQVNSLLFTYLNELLVYAYELTPIEWILAPEELSRLIVATAVLVFAFSQAFMQYNSHVIPKHDSPNDVFHADRELVNQWLAIAFLVFILSPTGYPWYTIWFIPLLSLGITRANWAMLLLTISLPLYDLRYPEASSVYFDAIVVPFSFAPVLALLVWQYLFRRSQIATNK</sequence>
<feature type="transmembrane region" description="Helical" evidence="1">
    <location>
        <begin position="304"/>
        <end position="324"/>
    </location>
</feature>
<accession>A0AA37SW53</accession>
<dbReference type="EMBL" id="BSOT01000002">
    <property type="protein sequence ID" value="GLR69255.1"/>
    <property type="molecule type" value="Genomic_DNA"/>
</dbReference>
<dbReference type="Pfam" id="PF26314">
    <property type="entry name" value="MptA_B_family"/>
    <property type="match status" value="1"/>
</dbReference>
<evidence type="ECO:0000313" key="2">
    <source>
        <dbReference type="EMBL" id="GLR69255.1"/>
    </source>
</evidence>
<protein>
    <recommendedName>
        <fullName evidence="4">DUF2029 domain-containing protein</fullName>
    </recommendedName>
</protein>
<keyword evidence="1" id="KW-0812">Transmembrane</keyword>
<reference evidence="2" key="2">
    <citation type="submission" date="2023-01" db="EMBL/GenBank/DDBJ databases">
        <title>Draft genome sequence of Agaribacter marinus strain NBRC 110023.</title>
        <authorList>
            <person name="Sun Q."/>
            <person name="Mori K."/>
        </authorList>
    </citation>
    <scope>NUCLEOTIDE SEQUENCE</scope>
    <source>
        <strain evidence="2">NBRC 110023</strain>
    </source>
</reference>
<dbReference type="RefSeq" id="WP_284215585.1">
    <property type="nucleotide sequence ID" value="NZ_BSOT01000002.1"/>
</dbReference>
<feature type="transmembrane region" description="Helical" evidence="1">
    <location>
        <begin position="374"/>
        <end position="394"/>
    </location>
</feature>
<feature type="transmembrane region" description="Helical" evidence="1">
    <location>
        <begin position="344"/>
        <end position="367"/>
    </location>
</feature>
<name>A0AA37SW53_9ALTE</name>
<proteinExistence type="predicted"/>
<reference evidence="2" key="1">
    <citation type="journal article" date="2014" name="Int. J. Syst. Evol. Microbiol.">
        <title>Complete genome sequence of Corynebacterium casei LMG S-19264T (=DSM 44701T), isolated from a smear-ripened cheese.</title>
        <authorList>
            <consortium name="US DOE Joint Genome Institute (JGI-PGF)"/>
            <person name="Walter F."/>
            <person name="Albersmeier A."/>
            <person name="Kalinowski J."/>
            <person name="Ruckert C."/>
        </authorList>
    </citation>
    <scope>NUCLEOTIDE SEQUENCE</scope>
    <source>
        <strain evidence="2">NBRC 110023</strain>
    </source>
</reference>
<feature type="transmembrane region" description="Helical" evidence="1">
    <location>
        <begin position="475"/>
        <end position="498"/>
    </location>
</feature>
<evidence type="ECO:0000256" key="1">
    <source>
        <dbReference type="SAM" id="Phobius"/>
    </source>
</evidence>
<keyword evidence="3" id="KW-1185">Reference proteome</keyword>
<feature type="transmembrane region" description="Helical" evidence="1">
    <location>
        <begin position="414"/>
        <end position="435"/>
    </location>
</feature>
<feature type="transmembrane region" description="Helical" evidence="1">
    <location>
        <begin position="263"/>
        <end position="292"/>
    </location>
</feature>
<keyword evidence="1" id="KW-0472">Membrane</keyword>
<feature type="transmembrane region" description="Helical" evidence="1">
    <location>
        <begin position="194"/>
        <end position="211"/>
    </location>
</feature>
<organism evidence="2 3">
    <name type="scientific">Agaribacter marinus</name>
    <dbReference type="NCBI Taxonomy" id="1431249"/>
    <lineage>
        <taxon>Bacteria</taxon>
        <taxon>Pseudomonadati</taxon>
        <taxon>Pseudomonadota</taxon>
        <taxon>Gammaproteobacteria</taxon>
        <taxon>Alteromonadales</taxon>
        <taxon>Alteromonadaceae</taxon>
        <taxon>Agaribacter</taxon>
    </lineage>
</organism>
<dbReference type="AlphaFoldDB" id="A0AA37SW53"/>
<feature type="transmembrane region" description="Helical" evidence="1">
    <location>
        <begin position="43"/>
        <end position="62"/>
    </location>
</feature>